<name>A0A7X5PCI1_CLOSG</name>
<dbReference type="AlphaFoldDB" id="A0A7X5PCI1"/>
<comment type="caution">
    <text evidence="1">The sequence shown here is derived from an EMBL/GenBank/DDBJ whole genome shotgun (WGS) entry which is preliminary data.</text>
</comment>
<reference evidence="1 2" key="1">
    <citation type="submission" date="2019-04" db="EMBL/GenBank/DDBJ databases">
        <title>Genome sequencing of Clostridium botulinum Groups I-IV and Clostridium butyricum.</title>
        <authorList>
            <person name="Brunt J."/>
            <person name="Van Vliet A.H.M."/>
            <person name="Stringer S.C."/>
            <person name="Carter A.T."/>
            <person name="Peck M.W."/>
        </authorList>
    </citation>
    <scope>NUCLEOTIDE SEQUENCE [LARGE SCALE GENOMIC DNA]</scope>
    <source>
        <strain evidence="1 2">IFR 18/108</strain>
    </source>
</reference>
<dbReference type="EMBL" id="SXCS01000012">
    <property type="protein sequence ID" value="NFR63293.1"/>
    <property type="molecule type" value="Genomic_DNA"/>
</dbReference>
<accession>A0A7X5PCI1</accession>
<organism evidence="1 2">
    <name type="scientific">Clostridium sporogenes</name>
    <dbReference type="NCBI Taxonomy" id="1509"/>
    <lineage>
        <taxon>Bacteria</taxon>
        <taxon>Bacillati</taxon>
        <taxon>Bacillota</taxon>
        <taxon>Clostridia</taxon>
        <taxon>Eubacteriales</taxon>
        <taxon>Clostridiaceae</taxon>
        <taxon>Clostridium</taxon>
    </lineage>
</organism>
<dbReference type="Proteomes" id="UP000486601">
    <property type="component" value="Unassembled WGS sequence"/>
</dbReference>
<dbReference type="RefSeq" id="WP_039698925.1">
    <property type="nucleotide sequence ID" value="NZ_SXAL01000022.1"/>
</dbReference>
<gene>
    <name evidence="1" type="ORF">FDF70_17855</name>
</gene>
<evidence type="ECO:0000313" key="1">
    <source>
        <dbReference type="EMBL" id="NFR63293.1"/>
    </source>
</evidence>
<protein>
    <submittedName>
        <fullName evidence="1">Uncharacterized protein</fullName>
    </submittedName>
</protein>
<sequence length="59" mass="7093">MRMRSLKNYENLTNTVENRRSLLKVALQNKQNKRHKNKEKLMDCFLEDNLKALEELAKC</sequence>
<evidence type="ECO:0000313" key="2">
    <source>
        <dbReference type="Proteomes" id="UP000486601"/>
    </source>
</evidence>
<proteinExistence type="predicted"/>